<name>A0A1B6F1Q3_9HEMI</name>
<keyword evidence="1" id="KW-0175">Coiled coil</keyword>
<dbReference type="Gene3D" id="1.10.418.10">
    <property type="entry name" value="Calponin-like domain"/>
    <property type="match status" value="1"/>
</dbReference>
<proteinExistence type="predicted"/>
<dbReference type="InterPro" id="IPR052111">
    <property type="entry name" value="Spermatogenesis_Ciliary_MAP"/>
</dbReference>
<evidence type="ECO:0000256" key="1">
    <source>
        <dbReference type="SAM" id="Coils"/>
    </source>
</evidence>
<dbReference type="SUPFAM" id="SSF47576">
    <property type="entry name" value="Calponin-homology domain, CH-domain"/>
    <property type="match status" value="1"/>
</dbReference>
<dbReference type="InterPro" id="IPR010441">
    <property type="entry name" value="CH_2"/>
</dbReference>
<dbReference type="GO" id="GO:0051493">
    <property type="term" value="P:regulation of cytoskeleton organization"/>
    <property type="evidence" value="ECO:0007669"/>
    <property type="project" value="TreeGrafter"/>
</dbReference>
<dbReference type="Pfam" id="PF06294">
    <property type="entry name" value="CH_2"/>
    <property type="match status" value="1"/>
</dbReference>
<evidence type="ECO:0000313" key="3">
    <source>
        <dbReference type="EMBL" id="JAS44021.1"/>
    </source>
</evidence>
<evidence type="ECO:0000259" key="2">
    <source>
        <dbReference type="PROSITE" id="PS50021"/>
    </source>
</evidence>
<reference evidence="3" key="1">
    <citation type="submission" date="2015-11" db="EMBL/GenBank/DDBJ databases">
        <title>De novo transcriptome assembly of four potential Pierce s Disease insect vectors from Arizona vineyards.</title>
        <authorList>
            <person name="Tassone E.E."/>
        </authorList>
    </citation>
    <scope>NUCLEOTIDE SEQUENCE</scope>
</reference>
<dbReference type="GO" id="GO:0008017">
    <property type="term" value="F:microtubule binding"/>
    <property type="evidence" value="ECO:0007669"/>
    <property type="project" value="TreeGrafter"/>
</dbReference>
<dbReference type="InterPro" id="IPR036872">
    <property type="entry name" value="CH_dom_sf"/>
</dbReference>
<dbReference type="PANTHER" id="PTHR12509:SF9">
    <property type="entry name" value="SPERM FLAGELLAR PROTEIN 1 ISOFORM X1"/>
    <property type="match status" value="1"/>
</dbReference>
<organism evidence="3">
    <name type="scientific">Cuerna arida</name>
    <dbReference type="NCBI Taxonomy" id="1464854"/>
    <lineage>
        <taxon>Eukaryota</taxon>
        <taxon>Metazoa</taxon>
        <taxon>Ecdysozoa</taxon>
        <taxon>Arthropoda</taxon>
        <taxon>Hexapoda</taxon>
        <taxon>Insecta</taxon>
        <taxon>Pterygota</taxon>
        <taxon>Neoptera</taxon>
        <taxon>Paraneoptera</taxon>
        <taxon>Hemiptera</taxon>
        <taxon>Auchenorrhyncha</taxon>
        <taxon>Membracoidea</taxon>
        <taxon>Cicadellidae</taxon>
        <taxon>Cicadellinae</taxon>
        <taxon>Proconiini</taxon>
        <taxon>Cuerna</taxon>
    </lineage>
</organism>
<sequence>MAVYENVERLYAWIDEIPLSRCKKNLTRDFSDGVLMAELCKHLFPKLVDLHNYPSANSHTAKVVNWDTLNRKVFSKLHIRVTQELIQQIAACIPGALESVLLAVKEKAEAQQRKNGAVRSPDGYQRYRGEWGDNMVADSFSDIGILSEIKKLKSEVQLKNDTIAVLNQKVVHLESLIDMKDKRLKELMASVDRLQAQSKESQESFCTTTAGN</sequence>
<gene>
    <name evidence="3" type="ORF">g.18879</name>
</gene>
<protein>
    <recommendedName>
        <fullName evidence="2">Calponin-homology (CH) domain-containing protein</fullName>
    </recommendedName>
</protein>
<dbReference type="FunFam" id="1.10.418.10:FF:000059">
    <property type="entry name" value="RIKEN cDNA 6430531B16 gene"/>
    <property type="match status" value="1"/>
</dbReference>
<dbReference type="GO" id="GO:0005930">
    <property type="term" value="C:axoneme"/>
    <property type="evidence" value="ECO:0007669"/>
    <property type="project" value="TreeGrafter"/>
</dbReference>
<accession>A0A1B6F1Q3</accession>
<feature type="coiled-coil region" evidence="1">
    <location>
        <begin position="149"/>
        <end position="204"/>
    </location>
</feature>
<dbReference type="AlphaFoldDB" id="A0A1B6F1Q3"/>
<feature type="domain" description="Calponin-homology (CH)" evidence="2">
    <location>
        <begin position="4"/>
        <end position="109"/>
    </location>
</feature>
<dbReference type="EMBL" id="GECZ01025748">
    <property type="protein sequence ID" value="JAS44021.1"/>
    <property type="molecule type" value="Transcribed_RNA"/>
</dbReference>
<dbReference type="PROSITE" id="PS50021">
    <property type="entry name" value="CH"/>
    <property type="match status" value="1"/>
</dbReference>
<dbReference type="PANTHER" id="PTHR12509">
    <property type="entry name" value="SPERMATOGENESIS-ASSOCIATED 4-RELATED"/>
    <property type="match status" value="1"/>
</dbReference>
<dbReference type="InterPro" id="IPR001715">
    <property type="entry name" value="CH_dom"/>
</dbReference>